<proteinExistence type="predicted"/>
<dbReference type="AlphaFoldDB" id="B4W4Z5"/>
<protein>
    <submittedName>
        <fullName evidence="1">Uncharacterized protein</fullName>
    </submittedName>
</protein>
<accession>B4W4Z5</accession>
<dbReference type="EMBL" id="DS989882">
    <property type="protein sequence ID" value="EDX70769.1"/>
    <property type="molecule type" value="Genomic_DNA"/>
</dbReference>
<name>B4W4Z5_9CYAN</name>
<gene>
    <name evidence="1" type="ORF">MC7420_5972</name>
</gene>
<keyword evidence="2" id="KW-1185">Reference proteome</keyword>
<evidence type="ECO:0000313" key="1">
    <source>
        <dbReference type="EMBL" id="EDX70769.1"/>
    </source>
</evidence>
<reference evidence="1 2" key="1">
    <citation type="submission" date="2008-07" db="EMBL/GenBank/DDBJ databases">
        <authorList>
            <person name="Tandeau de Marsac N."/>
            <person name="Ferriera S."/>
            <person name="Johnson J."/>
            <person name="Kravitz S."/>
            <person name="Beeson K."/>
            <person name="Sutton G."/>
            <person name="Rogers Y.-H."/>
            <person name="Friedman R."/>
            <person name="Frazier M."/>
            <person name="Venter J.C."/>
        </authorList>
    </citation>
    <scope>NUCLEOTIDE SEQUENCE [LARGE SCALE GENOMIC DNA]</scope>
    <source>
        <strain evidence="1 2">PCC 7420</strain>
    </source>
</reference>
<organism evidence="1 2">
    <name type="scientific">Coleofasciculus chthonoplastes PCC 7420</name>
    <dbReference type="NCBI Taxonomy" id="118168"/>
    <lineage>
        <taxon>Bacteria</taxon>
        <taxon>Bacillati</taxon>
        <taxon>Cyanobacteriota</taxon>
        <taxon>Cyanophyceae</taxon>
        <taxon>Coleofasciculales</taxon>
        <taxon>Coleofasciculaceae</taxon>
        <taxon>Coleofasciculus</taxon>
    </lineage>
</organism>
<evidence type="ECO:0000313" key="2">
    <source>
        <dbReference type="Proteomes" id="UP000003835"/>
    </source>
</evidence>
<sequence length="58" mass="6430">MLSVELRNIGRAFSFPFAVPVGESNSTEQVNLEIECNPDRRRHVPSCAVVLAKPTFSL</sequence>
<dbReference type="Proteomes" id="UP000003835">
    <property type="component" value="Unassembled WGS sequence"/>
</dbReference>
<dbReference type="HOGENOM" id="CLU_2971611_0_0_3"/>